<evidence type="ECO:0000256" key="4">
    <source>
        <dbReference type="ARBA" id="ARBA00023098"/>
    </source>
</evidence>
<proteinExistence type="predicted"/>
<dbReference type="PANTHER" id="PTHR31403:SF7">
    <property type="entry name" value="PHOSPHOLIPASE A1-IGAMMA3, CHLOROPLASTIC"/>
    <property type="match status" value="1"/>
</dbReference>
<keyword evidence="1" id="KW-0378">Hydrolase</keyword>
<keyword evidence="5" id="KW-0732">Signal</keyword>
<dbReference type="GO" id="GO:0016042">
    <property type="term" value="P:lipid catabolic process"/>
    <property type="evidence" value="ECO:0007669"/>
    <property type="project" value="UniProtKB-KW"/>
</dbReference>
<gene>
    <name evidence="7" type="ORF">DSM107010_51930</name>
</gene>
<dbReference type="Gene3D" id="3.40.50.1820">
    <property type="entry name" value="alpha/beta hydrolase"/>
    <property type="match status" value="1"/>
</dbReference>
<evidence type="ECO:0000256" key="2">
    <source>
        <dbReference type="ARBA" id="ARBA00022946"/>
    </source>
</evidence>
<feature type="signal peptide" evidence="5">
    <location>
        <begin position="1"/>
        <end position="30"/>
    </location>
</feature>
<dbReference type="GO" id="GO:0004620">
    <property type="term" value="F:phospholipase activity"/>
    <property type="evidence" value="ECO:0007669"/>
    <property type="project" value="UniProtKB-ARBA"/>
</dbReference>
<keyword evidence="2" id="KW-0809">Transit peptide</keyword>
<dbReference type="AlphaFoldDB" id="A0AB37UDZ3"/>
<dbReference type="InterPro" id="IPR002921">
    <property type="entry name" value="Fungal_lipase-type"/>
</dbReference>
<reference evidence="7 8" key="1">
    <citation type="journal article" date="2019" name="Genome Biol. Evol.">
        <title>Day and night: Metabolic profiles and evolutionary relationships of six axenic non-marine cyanobacteria.</title>
        <authorList>
            <person name="Will S.E."/>
            <person name="Henke P."/>
            <person name="Boedeker C."/>
            <person name="Huang S."/>
            <person name="Brinkmann H."/>
            <person name="Rohde M."/>
            <person name="Jarek M."/>
            <person name="Friedl T."/>
            <person name="Seufert S."/>
            <person name="Schumacher M."/>
            <person name="Overmann J."/>
            <person name="Neumann-Schaal M."/>
            <person name="Petersen J."/>
        </authorList>
    </citation>
    <scope>NUCLEOTIDE SEQUENCE [LARGE SCALE GENOMIC DNA]</scope>
    <source>
        <strain evidence="7 8">SAG 39.79</strain>
    </source>
</reference>
<dbReference type="RefSeq" id="WP_106168820.1">
    <property type="nucleotide sequence ID" value="NZ_JAVKZF010000001.1"/>
</dbReference>
<dbReference type="SUPFAM" id="SSF53474">
    <property type="entry name" value="alpha/beta-Hydrolases"/>
    <property type="match status" value="1"/>
</dbReference>
<feature type="chain" id="PRO_5044223442" description="Fungal lipase-type domain-containing protein" evidence="5">
    <location>
        <begin position="31"/>
        <end position="382"/>
    </location>
</feature>
<evidence type="ECO:0000256" key="3">
    <source>
        <dbReference type="ARBA" id="ARBA00022963"/>
    </source>
</evidence>
<accession>A0AB37UDZ3</accession>
<evidence type="ECO:0000256" key="1">
    <source>
        <dbReference type="ARBA" id="ARBA00022801"/>
    </source>
</evidence>
<keyword evidence="4" id="KW-0443">Lipid metabolism</keyword>
<sequence length="382" mass="42933">MISLNRKTIQFLTQAAFCAGLLSVSHPTHAQNTLSAANISSNVRSSQFEQLCFQRSVACEEIGKAAYMATGLIYQLFDAERVADKTKRQNAIAQINRLYGARQIDVVNKRLKLSDFFIVKRDKVFGGYAVLIRQPVRQRLGRKKVSYIVAFKGTYFGIDDPNDIIANVSGTPVNLYKKAAVLLHEGFKNYAASVFADPTSKKFVAEILSAQDRPNTEVEVLITGHSLGSASILYAALLEEAGVLPDNMRVISFGAPAFTQRNFQQRYSRLIANTTRVETEGDVLGYEKPGLLRPIYDSFSYLPLGNLVKTVAPQEYRDLLKQRELVEKEYQATQSQQARTTSLNLLKKIFAAQSNIHVYSYRYYHDYYLKSQGASFTRNGDR</sequence>
<keyword evidence="3" id="KW-0442">Lipid degradation</keyword>
<dbReference type="Proteomes" id="UP000282574">
    <property type="component" value="Unassembled WGS sequence"/>
</dbReference>
<evidence type="ECO:0000313" key="7">
    <source>
        <dbReference type="EMBL" id="RUT06874.1"/>
    </source>
</evidence>
<comment type="caution">
    <text evidence="7">The sequence shown here is derived from an EMBL/GenBank/DDBJ whole genome shotgun (WGS) entry which is preliminary data.</text>
</comment>
<dbReference type="EMBL" id="RSCK01000065">
    <property type="protein sequence ID" value="RUT06874.1"/>
    <property type="molecule type" value="Genomic_DNA"/>
</dbReference>
<evidence type="ECO:0000256" key="5">
    <source>
        <dbReference type="SAM" id="SignalP"/>
    </source>
</evidence>
<keyword evidence="8" id="KW-1185">Reference proteome</keyword>
<dbReference type="InterPro" id="IPR029058">
    <property type="entry name" value="AB_hydrolase_fold"/>
</dbReference>
<evidence type="ECO:0000259" key="6">
    <source>
        <dbReference type="Pfam" id="PF01764"/>
    </source>
</evidence>
<evidence type="ECO:0000313" key="8">
    <source>
        <dbReference type="Proteomes" id="UP000282574"/>
    </source>
</evidence>
<dbReference type="PANTHER" id="PTHR31403">
    <property type="entry name" value="PHOSPHOLIPASE A1-IBETA2, CHLOROPLASTIC"/>
    <property type="match status" value="1"/>
</dbReference>
<name>A0AB37UDZ3_9CYAN</name>
<feature type="domain" description="Fungal lipase-type" evidence="6">
    <location>
        <begin position="149"/>
        <end position="284"/>
    </location>
</feature>
<organism evidence="7 8">
    <name type="scientific">Chroococcidiopsis cubana SAG 39.79</name>
    <dbReference type="NCBI Taxonomy" id="388085"/>
    <lineage>
        <taxon>Bacteria</taxon>
        <taxon>Bacillati</taxon>
        <taxon>Cyanobacteriota</taxon>
        <taxon>Cyanophyceae</taxon>
        <taxon>Chroococcidiopsidales</taxon>
        <taxon>Chroococcidiopsidaceae</taxon>
        <taxon>Chroococcidiopsis</taxon>
    </lineage>
</organism>
<dbReference type="Pfam" id="PF01764">
    <property type="entry name" value="Lipase_3"/>
    <property type="match status" value="1"/>
</dbReference>
<protein>
    <recommendedName>
        <fullName evidence="6">Fungal lipase-type domain-containing protein</fullName>
    </recommendedName>
</protein>